<evidence type="ECO:0000259" key="5">
    <source>
        <dbReference type="SMART" id="SM00849"/>
    </source>
</evidence>
<comment type="cofactor">
    <cofactor evidence="1">
        <name>Zn(2+)</name>
        <dbReference type="ChEBI" id="CHEBI:29105"/>
    </cofactor>
</comment>
<dbReference type="GO" id="GO:0016787">
    <property type="term" value="F:hydrolase activity"/>
    <property type="evidence" value="ECO:0007669"/>
    <property type="project" value="UniProtKB-KW"/>
</dbReference>
<dbReference type="Proteomes" id="UP001200537">
    <property type="component" value="Unassembled WGS sequence"/>
</dbReference>
<name>A0AAJ1BCF6_9ACTO</name>
<evidence type="ECO:0000313" key="6">
    <source>
        <dbReference type="EMBL" id="MCG4618131.1"/>
    </source>
</evidence>
<dbReference type="Gene3D" id="3.60.15.10">
    <property type="entry name" value="Ribonuclease Z/Hydroxyacylglutathione hydrolase-like"/>
    <property type="match status" value="1"/>
</dbReference>
<dbReference type="PANTHER" id="PTHR46233">
    <property type="entry name" value="HYDROXYACYLGLUTATHIONE HYDROLASE GLOC"/>
    <property type="match status" value="1"/>
</dbReference>
<protein>
    <submittedName>
        <fullName evidence="6">MBL fold metallo-hydrolase</fullName>
    </submittedName>
</protein>
<dbReference type="EMBL" id="JAKNHJ010000011">
    <property type="protein sequence ID" value="MCG4618131.1"/>
    <property type="molecule type" value="Genomic_DNA"/>
</dbReference>
<evidence type="ECO:0000256" key="2">
    <source>
        <dbReference type="ARBA" id="ARBA00022723"/>
    </source>
</evidence>
<dbReference type="Pfam" id="PF00753">
    <property type="entry name" value="Lactamase_B"/>
    <property type="match status" value="1"/>
</dbReference>
<organism evidence="6 7">
    <name type="scientific">Varibaculum cambriense</name>
    <dbReference type="NCBI Taxonomy" id="184870"/>
    <lineage>
        <taxon>Bacteria</taxon>
        <taxon>Bacillati</taxon>
        <taxon>Actinomycetota</taxon>
        <taxon>Actinomycetes</taxon>
        <taxon>Actinomycetales</taxon>
        <taxon>Actinomycetaceae</taxon>
        <taxon>Varibaculum</taxon>
    </lineage>
</organism>
<evidence type="ECO:0000256" key="1">
    <source>
        <dbReference type="ARBA" id="ARBA00001947"/>
    </source>
</evidence>
<sequence>MRIEKFYAPFYGENPYLLLAPGSREALVIDPGSGALDQLQASLQRLEVTVAAVLCTHGHADHIWDAHAIAGKAPVYIPAPDEYRFHPEELDPRERTEHELSLPPWKEPENLQVLPGIATSEGAELAPGIFMRAVPAPGHTEGSTLFLFEADTLSGNAKQEMQAIYDQWLSESGQENQAPRQLALSGDVIFAGSVGRTDLPGGDSQQMLHTLRTLQNVIHPDTLLLPGHGSATVFGLEKAHNPFLAQARYQG</sequence>
<dbReference type="AlphaFoldDB" id="A0AAJ1BCF6"/>
<comment type="caution">
    <text evidence="6">The sequence shown here is derived from an EMBL/GenBank/DDBJ whole genome shotgun (WGS) entry which is preliminary data.</text>
</comment>
<evidence type="ECO:0000256" key="4">
    <source>
        <dbReference type="ARBA" id="ARBA00022833"/>
    </source>
</evidence>
<feature type="domain" description="Metallo-beta-lactamase" evidence="5">
    <location>
        <begin position="12"/>
        <end position="228"/>
    </location>
</feature>
<dbReference type="PANTHER" id="PTHR46233:SF3">
    <property type="entry name" value="HYDROXYACYLGLUTATHIONE HYDROLASE GLOC"/>
    <property type="match status" value="1"/>
</dbReference>
<dbReference type="SUPFAM" id="SSF56281">
    <property type="entry name" value="Metallo-hydrolase/oxidoreductase"/>
    <property type="match status" value="1"/>
</dbReference>
<dbReference type="GO" id="GO:0046872">
    <property type="term" value="F:metal ion binding"/>
    <property type="evidence" value="ECO:0007669"/>
    <property type="project" value="UniProtKB-KW"/>
</dbReference>
<dbReference type="SMART" id="SM00849">
    <property type="entry name" value="Lactamase_B"/>
    <property type="match status" value="1"/>
</dbReference>
<accession>A0AAJ1BCF6</accession>
<dbReference type="CDD" id="cd06262">
    <property type="entry name" value="metallo-hydrolase-like_MBL-fold"/>
    <property type="match status" value="1"/>
</dbReference>
<dbReference type="InterPro" id="IPR036866">
    <property type="entry name" value="RibonucZ/Hydroxyglut_hydro"/>
</dbReference>
<evidence type="ECO:0000313" key="7">
    <source>
        <dbReference type="Proteomes" id="UP001200537"/>
    </source>
</evidence>
<keyword evidence="3" id="KW-0378">Hydrolase</keyword>
<keyword evidence="4" id="KW-0862">Zinc</keyword>
<gene>
    <name evidence="6" type="ORF">L0M99_06450</name>
</gene>
<dbReference type="InterPro" id="IPR001279">
    <property type="entry name" value="Metallo-B-lactamas"/>
</dbReference>
<proteinExistence type="predicted"/>
<dbReference type="RefSeq" id="WP_238128123.1">
    <property type="nucleotide sequence ID" value="NZ_JAKNHJ010000011.1"/>
</dbReference>
<dbReference type="InterPro" id="IPR051453">
    <property type="entry name" value="MBL_Glyoxalase_II"/>
</dbReference>
<evidence type="ECO:0000256" key="3">
    <source>
        <dbReference type="ARBA" id="ARBA00022801"/>
    </source>
</evidence>
<keyword evidence="2" id="KW-0479">Metal-binding</keyword>
<reference evidence="6" key="1">
    <citation type="submission" date="2022-01" db="EMBL/GenBank/DDBJ databases">
        <title>Collection of gut derived symbiotic bacterial strains cultured from healthy donors.</title>
        <authorList>
            <person name="Lin H."/>
            <person name="Kohout C."/>
            <person name="Waligurski E."/>
            <person name="Pamer E.G."/>
        </authorList>
    </citation>
    <scope>NUCLEOTIDE SEQUENCE</scope>
    <source>
        <strain evidence="6">DFI.7.46</strain>
    </source>
</reference>